<evidence type="ECO:0000259" key="4">
    <source>
        <dbReference type="PROSITE" id="PS01124"/>
    </source>
</evidence>
<keyword evidence="2" id="KW-0238">DNA-binding</keyword>
<dbReference type="SUPFAM" id="SSF46689">
    <property type="entry name" value="Homeodomain-like"/>
    <property type="match status" value="1"/>
</dbReference>
<evidence type="ECO:0000313" key="5">
    <source>
        <dbReference type="EMBL" id="MDJ1479886.1"/>
    </source>
</evidence>
<dbReference type="InterPro" id="IPR018060">
    <property type="entry name" value="HTH_AraC"/>
</dbReference>
<evidence type="ECO:0000256" key="1">
    <source>
        <dbReference type="ARBA" id="ARBA00023015"/>
    </source>
</evidence>
<dbReference type="PROSITE" id="PS01124">
    <property type="entry name" value="HTH_ARAC_FAMILY_2"/>
    <property type="match status" value="1"/>
</dbReference>
<dbReference type="PANTHER" id="PTHR46796:SF6">
    <property type="entry name" value="ARAC SUBFAMILY"/>
    <property type="match status" value="1"/>
</dbReference>
<dbReference type="PANTHER" id="PTHR46796">
    <property type="entry name" value="HTH-TYPE TRANSCRIPTIONAL ACTIVATOR RHAS-RELATED"/>
    <property type="match status" value="1"/>
</dbReference>
<dbReference type="Gene3D" id="1.10.10.60">
    <property type="entry name" value="Homeodomain-like"/>
    <property type="match status" value="1"/>
</dbReference>
<gene>
    <name evidence="5" type="ORF">QNI16_05270</name>
</gene>
<dbReference type="InterPro" id="IPR054015">
    <property type="entry name" value="ExsA-like_N"/>
</dbReference>
<keyword evidence="3" id="KW-0804">Transcription</keyword>
<feature type="domain" description="HTH araC/xylS-type" evidence="4">
    <location>
        <begin position="164"/>
        <end position="260"/>
    </location>
</feature>
<dbReference type="EMBL" id="JASJOS010000002">
    <property type="protein sequence ID" value="MDJ1479886.1"/>
    <property type="molecule type" value="Genomic_DNA"/>
</dbReference>
<protein>
    <submittedName>
        <fullName evidence="5">AraC family transcriptional regulator</fullName>
    </submittedName>
</protein>
<proteinExistence type="predicted"/>
<evidence type="ECO:0000256" key="3">
    <source>
        <dbReference type="ARBA" id="ARBA00023163"/>
    </source>
</evidence>
<dbReference type="Proteomes" id="UP001241110">
    <property type="component" value="Unassembled WGS sequence"/>
</dbReference>
<dbReference type="RefSeq" id="WP_313976426.1">
    <property type="nucleotide sequence ID" value="NZ_JASJOS010000002.1"/>
</dbReference>
<dbReference type="InterPro" id="IPR050204">
    <property type="entry name" value="AraC_XylS_family_regulators"/>
</dbReference>
<dbReference type="SMART" id="SM00342">
    <property type="entry name" value="HTH_ARAC"/>
    <property type="match status" value="1"/>
</dbReference>
<keyword evidence="1" id="KW-0805">Transcription regulation</keyword>
<comment type="caution">
    <text evidence="5">The sequence shown here is derived from an EMBL/GenBank/DDBJ whole genome shotgun (WGS) entry which is preliminary data.</text>
</comment>
<dbReference type="AlphaFoldDB" id="A0AAE3QJQ3"/>
<sequence length="260" mass="30928">MKFTEIKSCYVGPAISPEQFIPEHFFLYLAKGRMNGYDGSQHYTLQPGEYCLVRKNCLGRYNKQRQDNEFEKVIFIFDEIFLKEFQKKHSIQSSESQHFDTFIRLRYDQKVPEFVASLMPYYTGDGQSNKDREDVHREELLLLLLQLQPELSSVLFDFGVPGKINLEAFMNRNFRFNVKLERFAYLTGRSLSAFKRDFKQVFNDTPTHWLVQRRLEEARFLIEQNKQKSTDIYLDLGFEDLSHFSFAFKRRFGINPTELV</sequence>
<dbReference type="InterPro" id="IPR009057">
    <property type="entry name" value="Homeodomain-like_sf"/>
</dbReference>
<organism evidence="5 6">
    <name type="scientific">Xanthocytophaga flava</name>
    <dbReference type="NCBI Taxonomy" id="3048013"/>
    <lineage>
        <taxon>Bacteria</taxon>
        <taxon>Pseudomonadati</taxon>
        <taxon>Bacteroidota</taxon>
        <taxon>Cytophagia</taxon>
        <taxon>Cytophagales</taxon>
        <taxon>Rhodocytophagaceae</taxon>
        <taxon>Xanthocytophaga</taxon>
    </lineage>
</organism>
<name>A0AAE3QJQ3_9BACT</name>
<dbReference type="GO" id="GO:0003700">
    <property type="term" value="F:DNA-binding transcription factor activity"/>
    <property type="evidence" value="ECO:0007669"/>
    <property type="project" value="InterPro"/>
</dbReference>
<dbReference type="Pfam" id="PF12833">
    <property type="entry name" value="HTH_18"/>
    <property type="match status" value="1"/>
</dbReference>
<evidence type="ECO:0000313" key="6">
    <source>
        <dbReference type="Proteomes" id="UP001241110"/>
    </source>
</evidence>
<evidence type="ECO:0000256" key="2">
    <source>
        <dbReference type="ARBA" id="ARBA00023125"/>
    </source>
</evidence>
<dbReference type="GO" id="GO:0043565">
    <property type="term" value="F:sequence-specific DNA binding"/>
    <property type="evidence" value="ECO:0007669"/>
    <property type="project" value="InterPro"/>
</dbReference>
<dbReference type="Pfam" id="PF22200">
    <property type="entry name" value="ExsA_N"/>
    <property type="match status" value="1"/>
</dbReference>
<reference evidence="5" key="1">
    <citation type="submission" date="2023-05" db="EMBL/GenBank/DDBJ databases">
        <authorList>
            <person name="Zhang X."/>
        </authorList>
    </citation>
    <scope>NUCLEOTIDE SEQUENCE</scope>
    <source>
        <strain evidence="5">YF14B1</strain>
    </source>
</reference>
<accession>A0AAE3QJQ3</accession>